<dbReference type="OrthoDB" id="6248644at2759"/>
<keyword evidence="4" id="KW-1185">Reference proteome</keyword>
<keyword evidence="1" id="KW-0175">Coiled coil</keyword>
<name>A0A4Z2D0M8_SCHJA</name>
<evidence type="ECO:0000313" key="3">
    <source>
        <dbReference type="EMBL" id="TNN10009.1"/>
    </source>
</evidence>
<evidence type="ECO:0000256" key="2">
    <source>
        <dbReference type="SAM" id="MobiDB-lite"/>
    </source>
</evidence>
<feature type="region of interest" description="Disordered" evidence="2">
    <location>
        <begin position="169"/>
        <end position="205"/>
    </location>
</feature>
<feature type="compositionally biased region" description="Polar residues" evidence="2">
    <location>
        <begin position="21"/>
        <end position="31"/>
    </location>
</feature>
<gene>
    <name evidence="3" type="ORF">EWB00_005778</name>
</gene>
<sequence>MDKVSTGSKLTQELPPDSFNKHSITPSNNTDLNNITSVYNETAKISSNDCQLSNDVNSLNELILQQSDDSDKFVSCITSTTNNILHSMDDLNMEKKKVTINEPTDKLSRDIQLKAEQILIDLRSLPLKYQTKRNKKYDAKRLETTLLKDKPQGKEDNVNDDEYDDEYVTAGASNCDDNDSVDNESEIPNDKNESHSHLMKSSNKSLDSIRQTSDLLKIRCDMLQTYIKFLEARKCSLENSVNELNQQFDKNHQIQNRTNERESNLDVQQLEELLTNQNIALAREKEQSTQFRLKYESVEAARFALSQQLQLTSSEYDADKTFYQKQIKQLEQEIQERINKANEVKRENEQLQNEVLDFKKQINSLEDELKRKQFEINVVSQCYDEKMKNENEQHDLEVMKLQKEINDLSIEKFKESTKYESEINALTTHLKLNQSEIQDLLHEKENLCKQLQDITHKLNISSQEKEELQKKTENDLLKIKQEKDNEFAEIQRNLNENHMKKLNEMQTKFDKDIEMLKQNHQAEIEKLKIDLKDTESLKRQLMCYVHTLENCVYNSPQHKRLSNQHTQTDKQLKPVEFLAENTTIHNFKDVSAEPRLSGTILSLGNVNKNRQSAQSVISADKSTETSPIHLDSSINNHSVQLIKEKDHQRIIDNYESKLSQLHLCLHQLYHDHDTIIHLFNNTIYGIIQFGNRECNRFSKFLNITNHEIEIPSSLLHSRVFYPLKPLNGNENIPNLTENNLIIKSWINPLIDVIGKLSAYCIRVCDLIESQQEHLEWQSKNVNELHDITKKQIELQNKQLIKTRKANLNRLRSCLKQKQSNRSLNEVNSIISKNSPDSYPILYNDSSSDKILLPIKDIGSKYNYNLFEKNNSMYSKKPAHPDIHFNEKINKPIGVQHQNYSPVCGLKGLFNKSPPLRLLHSNTNISPYDNIKSFSNNERDSENSYDQSGLFSSSFDLDSSFMKWLNAAYRRHTSTSSLMSNRLLSMKSKSEQEYNSVI</sequence>
<comment type="caution">
    <text evidence="3">The sequence shown here is derived from an EMBL/GenBank/DDBJ whole genome shotgun (WGS) entry which is preliminary data.</text>
</comment>
<proteinExistence type="predicted"/>
<evidence type="ECO:0000313" key="4">
    <source>
        <dbReference type="Proteomes" id="UP000311919"/>
    </source>
</evidence>
<reference evidence="3 4" key="1">
    <citation type="submission" date="2019-03" db="EMBL/GenBank/DDBJ databases">
        <title>An improved genome assembly of the fluke Schistosoma japonicum.</title>
        <authorList>
            <person name="Hu W."/>
            <person name="Luo F."/>
            <person name="Yin M."/>
            <person name="Mo X."/>
            <person name="Sun C."/>
            <person name="Wu Q."/>
            <person name="Zhu B."/>
            <person name="Xiang M."/>
            <person name="Wang J."/>
            <person name="Wang Y."/>
            <person name="Zhang T."/>
            <person name="Xu B."/>
            <person name="Zheng H."/>
            <person name="Feng Z."/>
        </authorList>
    </citation>
    <scope>NUCLEOTIDE SEQUENCE [LARGE SCALE GENOMIC DNA]</scope>
    <source>
        <strain evidence="3">HuSjv2</strain>
        <tissue evidence="3">Worms</tissue>
    </source>
</reference>
<protein>
    <submittedName>
        <fullName evidence="3">Unconventional myosin-XVIIIb-like</fullName>
    </submittedName>
</protein>
<dbReference type="STRING" id="6182.A0A4Z2D0M8"/>
<evidence type="ECO:0000256" key="1">
    <source>
        <dbReference type="SAM" id="Coils"/>
    </source>
</evidence>
<dbReference type="AlphaFoldDB" id="A0A4Z2D0M8"/>
<dbReference type="Proteomes" id="UP000311919">
    <property type="component" value="Unassembled WGS sequence"/>
</dbReference>
<organism evidence="3 4">
    <name type="scientific">Schistosoma japonicum</name>
    <name type="common">Blood fluke</name>
    <dbReference type="NCBI Taxonomy" id="6182"/>
    <lineage>
        <taxon>Eukaryota</taxon>
        <taxon>Metazoa</taxon>
        <taxon>Spiralia</taxon>
        <taxon>Lophotrochozoa</taxon>
        <taxon>Platyhelminthes</taxon>
        <taxon>Trematoda</taxon>
        <taxon>Digenea</taxon>
        <taxon>Strigeidida</taxon>
        <taxon>Schistosomatoidea</taxon>
        <taxon>Schistosomatidae</taxon>
        <taxon>Schistosoma</taxon>
    </lineage>
</organism>
<dbReference type="EMBL" id="SKCS01000378">
    <property type="protein sequence ID" value="TNN10009.1"/>
    <property type="molecule type" value="Genomic_DNA"/>
</dbReference>
<feature type="compositionally biased region" description="Acidic residues" evidence="2">
    <location>
        <begin position="176"/>
        <end position="187"/>
    </location>
</feature>
<feature type="compositionally biased region" description="Polar residues" evidence="2">
    <location>
        <begin position="1"/>
        <end position="11"/>
    </location>
</feature>
<accession>A0A4Z2D0M8</accession>
<feature type="coiled-coil region" evidence="1">
    <location>
        <begin position="313"/>
        <end position="537"/>
    </location>
</feature>
<feature type="region of interest" description="Disordered" evidence="2">
    <location>
        <begin position="1"/>
        <end position="31"/>
    </location>
</feature>